<sequence length="80" mass="9528">MAEGVLESLYNRLMDLDRHIAVSAEDTYQFIDSKKNTSTVKKDERDINRFRTWLSVEGESWELEDISPKVLYMFMARFFL</sequence>
<gene>
    <name evidence="1" type="ORF">DPMN_095596</name>
</gene>
<reference evidence="1" key="1">
    <citation type="journal article" date="2019" name="bioRxiv">
        <title>The Genome of the Zebra Mussel, Dreissena polymorpha: A Resource for Invasive Species Research.</title>
        <authorList>
            <person name="McCartney M.A."/>
            <person name="Auch B."/>
            <person name="Kono T."/>
            <person name="Mallez S."/>
            <person name="Zhang Y."/>
            <person name="Obille A."/>
            <person name="Becker A."/>
            <person name="Abrahante J.E."/>
            <person name="Garbe J."/>
            <person name="Badalamenti J.P."/>
            <person name="Herman A."/>
            <person name="Mangelson H."/>
            <person name="Liachko I."/>
            <person name="Sullivan S."/>
            <person name="Sone E.D."/>
            <person name="Koren S."/>
            <person name="Silverstein K.A.T."/>
            <person name="Beckman K.B."/>
            <person name="Gohl D.M."/>
        </authorList>
    </citation>
    <scope>NUCLEOTIDE SEQUENCE</scope>
    <source>
        <strain evidence="1">Duluth1</strain>
        <tissue evidence="1">Whole animal</tissue>
    </source>
</reference>
<dbReference type="Proteomes" id="UP000828390">
    <property type="component" value="Unassembled WGS sequence"/>
</dbReference>
<keyword evidence="2" id="KW-1185">Reference proteome</keyword>
<accession>A0A9D4L766</accession>
<protein>
    <submittedName>
        <fullName evidence="1">Uncharacterized protein</fullName>
    </submittedName>
</protein>
<proteinExistence type="predicted"/>
<dbReference type="EMBL" id="JAIWYP010000003">
    <property type="protein sequence ID" value="KAH3853073.1"/>
    <property type="molecule type" value="Genomic_DNA"/>
</dbReference>
<organism evidence="1 2">
    <name type="scientific">Dreissena polymorpha</name>
    <name type="common">Zebra mussel</name>
    <name type="synonym">Mytilus polymorpha</name>
    <dbReference type="NCBI Taxonomy" id="45954"/>
    <lineage>
        <taxon>Eukaryota</taxon>
        <taxon>Metazoa</taxon>
        <taxon>Spiralia</taxon>
        <taxon>Lophotrochozoa</taxon>
        <taxon>Mollusca</taxon>
        <taxon>Bivalvia</taxon>
        <taxon>Autobranchia</taxon>
        <taxon>Heteroconchia</taxon>
        <taxon>Euheterodonta</taxon>
        <taxon>Imparidentia</taxon>
        <taxon>Neoheterodontei</taxon>
        <taxon>Myida</taxon>
        <taxon>Dreissenoidea</taxon>
        <taxon>Dreissenidae</taxon>
        <taxon>Dreissena</taxon>
    </lineage>
</organism>
<comment type="caution">
    <text evidence="1">The sequence shown here is derived from an EMBL/GenBank/DDBJ whole genome shotgun (WGS) entry which is preliminary data.</text>
</comment>
<evidence type="ECO:0000313" key="2">
    <source>
        <dbReference type="Proteomes" id="UP000828390"/>
    </source>
</evidence>
<name>A0A9D4L766_DREPO</name>
<reference evidence="1" key="2">
    <citation type="submission" date="2020-11" db="EMBL/GenBank/DDBJ databases">
        <authorList>
            <person name="McCartney M.A."/>
            <person name="Auch B."/>
            <person name="Kono T."/>
            <person name="Mallez S."/>
            <person name="Becker A."/>
            <person name="Gohl D.M."/>
            <person name="Silverstein K.A.T."/>
            <person name="Koren S."/>
            <person name="Bechman K.B."/>
            <person name="Herman A."/>
            <person name="Abrahante J.E."/>
            <person name="Garbe J."/>
        </authorList>
    </citation>
    <scope>NUCLEOTIDE SEQUENCE</scope>
    <source>
        <strain evidence="1">Duluth1</strain>
        <tissue evidence="1">Whole animal</tissue>
    </source>
</reference>
<dbReference type="AlphaFoldDB" id="A0A9D4L766"/>
<evidence type="ECO:0000313" key="1">
    <source>
        <dbReference type="EMBL" id="KAH3853073.1"/>
    </source>
</evidence>